<proteinExistence type="predicted"/>
<keyword evidence="2" id="KW-1185">Reference proteome</keyword>
<evidence type="ECO:0008006" key="3">
    <source>
        <dbReference type="Google" id="ProtNLM"/>
    </source>
</evidence>
<sequence>MSAEARSVRLSLQDWLRKAATVILMVAFAVLVLQTTAHAGMGAHIRHDDLAVAAADHHCQPSDASAGASGLSSSDHCGADADRLDAYGDSCDQFCGLFIVLPRQSLTDPLVGGDFLFKIWSDRLGRTALGLLRPPRSFVAA</sequence>
<evidence type="ECO:0000313" key="1">
    <source>
        <dbReference type="EMBL" id="MFC3169483.1"/>
    </source>
</evidence>
<comment type="caution">
    <text evidence="1">The sequence shown here is derived from an EMBL/GenBank/DDBJ whole genome shotgun (WGS) entry which is preliminary data.</text>
</comment>
<name>A0ABV7IFW9_9RHOB</name>
<gene>
    <name evidence="1" type="ORF">ACFOD7_15630</name>
</gene>
<organism evidence="1 2">
    <name type="scientific">Paracoccus fontiphilus</name>
    <dbReference type="NCBI Taxonomy" id="1815556"/>
    <lineage>
        <taxon>Bacteria</taxon>
        <taxon>Pseudomonadati</taxon>
        <taxon>Pseudomonadota</taxon>
        <taxon>Alphaproteobacteria</taxon>
        <taxon>Rhodobacterales</taxon>
        <taxon>Paracoccaceae</taxon>
        <taxon>Paracoccus</taxon>
    </lineage>
</organism>
<dbReference type="RefSeq" id="WP_207471876.1">
    <property type="nucleotide sequence ID" value="NZ_JAFNAW010000092.1"/>
</dbReference>
<accession>A0ABV7IFW9</accession>
<dbReference type="Proteomes" id="UP001595557">
    <property type="component" value="Unassembled WGS sequence"/>
</dbReference>
<protein>
    <recommendedName>
        <fullName evidence="3">DUF2946 domain-containing protein</fullName>
    </recommendedName>
</protein>
<evidence type="ECO:0000313" key="2">
    <source>
        <dbReference type="Proteomes" id="UP001595557"/>
    </source>
</evidence>
<dbReference type="EMBL" id="JBHRTE010000068">
    <property type="protein sequence ID" value="MFC3169483.1"/>
    <property type="molecule type" value="Genomic_DNA"/>
</dbReference>
<reference evidence="2" key="1">
    <citation type="journal article" date="2019" name="Int. J. Syst. Evol. Microbiol.">
        <title>The Global Catalogue of Microorganisms (GCM) 10K type strain sequencing project: providing services to taxonomists for standard genome sequencing and annotation.</title>
        <authorList>
            <consortium name="The Broad Institute Genomics Platform"/>
            <consortium name="The Broad Institute Genome Sequencing Center for Infectious Disease"/>
            <person name="Wu L."/>
            <person name="Ma J."/>
        </authorList>
    </citation>
    <scope>NUCLEOTIDE SEQUENCE [LARGE SCALE GENOMIC DNA]</scope>
    <source>
        <strain evidence="2">KCTC 52239</strain>
    </source>
</reference>